<feature type="transmembrane region" description="Helical" evidence="8">
    <location>
        <begin position="277"/>
        <end position="304"/>
    </location>
</feature>
<feature type="transmembrane region" description="Helical" evidence="8">
    <location>
        <begin position="182"/>
        <end position="203"/>
    </location>
</feature>
<proteinExistence type="inferred from homology"/>
<dbReference type="AlphaFoldDB" id="A0A0D6PF94"/>
<evidence type="ECO:0000256" key="8">
    <source>
        <dbReference type="RuleBase" id="RU363032"/>
    </source>
</evidence>
<feature type="transmembrane region" description="Helical" evidence="8">
    <location>
        <begin position="393"/>
        <end position="418"/>
    </location>
</feature>
<evidence type="ECO:0000256" key="6">
    <source>
        <dbReference type="ARBA" id="ARBA00022989"/>
    </source>
</evidence>
<feature type="transmembrane region" description="Helical" evidence="8">
    <location>
        <begin position="446"/>
        <end position="470"/>
    </location>
</feature>
<reference evidence="11 12" key="1">
    <citation type="submission" date="2012-11" db="EMBL/GenBank/DDBJ databases">
        <title>Whole genome sequence of Acidocella aminolytica 101 = DSM 11237.</title>
        <authorList>
            <person name="Azuma Y."/>
            <person name="Higashiura N."/>
            <person name="Hirakawa H."/>
            <person name="Matsushita K."/>
        </authorList>
    </citation>
    <scope>NUCLEOTIDE SEQUENCE [LARGE SCALE GENOMIC DNA]</scope>
    <source>
        <strain evidence="12">101 / DSM 11237</strain>
    </source>
</reference>
<keyword evidence="4" id="KW-0997">Cell inner membrane</keyword>
<feature type="compositionally biased region" description="Polar residues" evidence="9">
    <location>
        <begin position="483"/>
        <end position="492"/>
    </location>
</feature>
<keyword evidence="6 8" id="KW-1133">Transmembrane helix</keyword>
<feature type="domain" description="ABC transmembrane type-1" evidence="10">
    <location>
        <begin position="19"/>
        <end position="200"/>
    </location>
</feature>
<evidence type="ECO:0000313" key="12">
    <source>
        <dbReference type="Proteomes" id="UP000032668"/>
    </source>
</evidence>
<dbReference type="PROSITE" id="PS50928">
    <property type="entry name" value="ABC_TM1"/>
    <property type="match status" value="2"/>
</dbReference>
<keyword evidence="3" id="KW-1003">Cell membrane</keyword>
<name>A0A0D6PF94_9PROT</name>
<feature type="transmembrane region" description="Helical" evidence="8">
    <location>
        <begin position="325"/>
        <end position="343"/>
    </location>
</feature>
<dbReference type="Pfam" id="PF00528">
    <property type="entry name" value="BPD_transp_1"/>
    <property type="match status" value="2"/>
</dbReference>
<evidence type="ECO:0000256" key="2">
    <source>
        <dbReference type="ARBA" id="ARBA00022448"/>
    </source>
</evidence>
<dbReference type="SUPFAM" id="SSF161098">
    <property type="entry name" value="MetI-like"/>
    <property type="match status" value="2"/>
</dbReference>
<accession>A0A0D6PF94</accession>
<dbReference type="Gene3D" id="1.10.3720.10">
    <property type="entry name" value="MetI-like"/>
    <property type="match status" value="2"/>
</dbReference>
<evidence type="ECO:0000259" key="10">
    <source>
        <dbReference type="PROSITE" id="PS50928"/>
    </source>
</evidence>
<evidence type="ECO:0000256" key="7">
    <source>
        <dbReference type="ARBA" id="ARBA00023136"/>
    </source>
</evidence>
<feature type="transmembrane region" description="Helical" evidence="8">
    <location>
        <begin position="232"/>
        <end position="257"/>
    </location>
</feature>
<dbReference type="GO" id="GO:0055085">
    <property type="term" value="P:transmembrane transport"/>
    <property type="evidence" value="ECO:0007669"/>
    <property type="project" value="InterPro"/>
</dbReference>
<dbReference type="InterPro" id="IPR000515">
    <property type="entry name" value="MetI-like"/>
</dbReference>
<feature type="region of interest" description="Disordered" evidence="9">
    <location>
        <begin position="479"/>
        <end position="498"/>
    </location>
</feature>
<dbReference type="STRING" id="1120923.SAMN02746095_02913"/>
<evidence type="ECO:0000256" key="9">
    <source>
        <dbReference type="SAM" id="MobiDB-lite"/>
    </source>
</evidence>
<protein>
    <submittedName>
        <fullName evidence="11">ABC transporter</fullName>
    </submittedName>
</protein>
<feature type="transmembrane region" description="Helical" evidence="8">
    <location>
        <begin position="56"/>
        <end position="77"/>
    </location>
</feature>
<feature type="transmembrane region" description="Helical" evidence="8">
    <location>
        <begin position="18"/>
        <end position="44"/>
    </location>
</feature>
<dbReference type="CDD" id="cd06261">
    <property type="entry name" value="TM_PBP2"/>
    <property type="match status" value="2"/>
</dbReference>
<dbReference type="GO" id="GO:0005886">
    <property type="term" value="C:plasma membrane"/>
    <property type="evidence" value="ECO:0007669"/>
    <property type="project" value="UniProtKB-SubCell"/>
</dbReference>
<keyword evidence="12" id="KW-1185">Reference proteome</keyword>
<dbReference type="EMBL" id="BANC01000022">
    <property type="protein sequence ID" value="GAN79529.1"/>
    <property type="molecule type" value="Genomic_DNA"/>
</dbReference>
<feature type="transmembrane region" description="Helical" evidence="8">
    <location>
        <begin position="140"/>
        <end position="162"/>
    </location>
</feature>
<sequence>MSGGQAAHFLLRPLVGTLLLNTVCLTAVSSALAIVVGTGAAWFVERTRLPGRQAWAVLLAVPLAIPSFITSYAWISISPALEGFAGAVLVVTCAYYPLLYLPVAASLRNLDPALEDSARALGCGPVVCFVRVVLPQLHPALLGGTLLVALNVLTEFGAFALLRFRTFTTEIYIEYRASFDGATGSLLASILIVLCLFCLMAELRIRGSARYGRIGRGVRRPASLHELGQIKWVVVALLAALVVVTTGMPLITTLYWMTQHGAAAITPAEVSPALLTAATLSSLGYGLGGTLIAMVLAIPIGFLATRYRGRTVTLVERTSYLTQGMPGIVIALAMVFLTVHYLHPLYQSSALLILVYGIQFLSLAVVGVRAALAHAQLGLEEAARSLGLNVFQVAYRVMLPLAGPGLGAAAAMVFIAVVTELTATLLLAPIGTQTLATQVWADTSTLAFAAAAPYAAIMMALSLTASWLLARQFGQSRVGDPAQSHQPSQISDRTAPVA</sequence>
<evidence type="ECO:0000256" key="4">
    <source>
        <dbReference type="ARBA" id="ARBA00022519"/>
    </source>
</evidence>
<evidence type="ECO:0000256" key="5">
    <source>
        <dbReference type="ARBA" id="ARBA00022692"/>
    </source>
</evidence>
<dbReference type="InterPro" id="IPR035906">
    <property type="entry name" value="MetI-like_sf"/>
</dbReference>
<dbReference type="Proteomes" id="UP000032668">
    <property type="component" value="Unassembled WGS sequence"/>
</dbReference>
<comment type="caution">
    <text evidence="11">The sequence shown here is derived from an EMBL/GenBank/DDBJ whole genome shotgun (WGS) entry which is preliminary data.</text>
</comment>
<keyword evidence="7 8" id="KW-0472">Membrane</keyword>
<evidence type="ECO:0000256" key="3">
    <source>
        <dbReference type="ARBA" id="ARBA00022475"/>
    </source>
</evidence>
<feature type="transmembrane region" description="Helical" evidence="8">
    <location>
        <begin position="349"/>
        <end position="372"/>
    </location>
</feature>
<organism evidence="11 12">
    <name type="scientific">Acidocella aminolytica 101 = DSM 11237</name>
    <dbReference type="NCBI Taxonomy" id="1120923"/>
    <lineage>
        <taxon>Bacteria</taxon>
        <taxon>Pseudomonadati</taxon>
        <taxon>Pseudomonadota</taxon>
        <taxon>Alphaproteobacteria</taxon>
        <taxon>Acetobacterales</taxon>
        <taxon>Acidocellaceae</taxon>
        <taxon>Acidocella</taxon>
    </lineage>
</organism>
<feature type="domain" description="ABC transmembrane type-1" evidence="10">
    <location>
        <begin position="279"/>
        <end position="469"/>
    </location>
</feature>
<comment type="subcellular location">
    <subcellularLocation>
        <location evidence="1">Cell inner membrane</location>
        <topology evidence="1">Multi-pass membrane protein</topology>
    </subcellularLocation>
    <subcellularLocation>
        <location evidence="8">Cell membrane</location>
        <topology evidence="8">Multi-pass membrane protein</topology>
    </subcellularLocation>
</comment>
<evidence type="ECO:0000313" key="11">
    <source>
        <dbReference type="EMBL" id="GAN79529.1"/>
    </source>
</evidence>
<comment type="similarity">
    <text evidence="8">Belongs to the binding-protein-dependent transport system permease family.</text>
</comment>
<feature type="transmembrane region" description="Helical" evidence="8">
    <location>
        <begin position="83"/>
        <end position="101"/>
    </location>
</feature>
<evidence type="ECO:0000256" key="1">
    <source>
        <dbReference type="ARBA" id="ARBA00004429"/>
    </source>
</evidence>
<keyword evidence="5 8" id="KW-0812">Transmembrane</keyword>
<dbReference type="PANTHER" id="PTHR43357:SF3">
    <property type="entry name" value="FE(3+)-TRANSPORT SYSTEM PERMEASE PROTEIN FBPB 2"/>
    <property type="match status" value="1"/>
</dbReference>
<keyword evidence="2 8" id="KW-0813">Transport</keyword>
<gene>
    <name evidence="11" type="ORF">Aam_022_016</name>
</gene>
<dbReference type="PANTHER" id="PTHR43357">
    <property type="entry name" value="INNER MEMBRANE ABC TRANSPORTER PERMEASE PROTEIN YDCV"/>
    <property type="match status" value="1"/>
</dbReference>